<dbReference type="EMBL" id="JBAWKC010000001">
    <property type="protein sequence ID" value="MFH6767944.1"/>
    <property type="molecule type" value="Genomic_DNA"/>
</dbReference>
<dbReference type="CDD" id="cd20170">
    <property type="entry name" value="Peptidase_M90-like"/>
    <property type="match status" value="1"/>
</dbReference>
<protein>
    <submittedName>
        <fullName evidence="1">Zinc-dependent peptidase</fullName>
    </submittedName>
</protein>
<keyword evidence="2" id="KW-1185">Reference proteome</keyword>
<dbReference type="RefSeq" id="WP_395437220.1">
    <property type="nucleotide sequence ID" value="NZ_JBAWKC010000001.1"/>
</dbReference>
<dbReference type="InterPro" id="IPR024079">
    <property type="entry name" value="MetalloPept_cat_dom_sf"/>
</dbReference>
<dbReference type="PANTHER" id="PTHR30164:SF2">
    <property type="entry name" value="PROTEIN MTFA"/>
    <property type="match status" value="1"/>
</dbReference>
<gene>
    <name evidence="1" type="ORF">V8G56_04280</name>
</gene>
<dbReference type="InterPro" id="IPR010384">
    <property type="entry name" value="MtfA_fam"/>
</dbReference>
<name>A0ABW7MMD4_9FLAO</name>
<organism evidence="1 2">
    <name type="scientific">Gaetbulibacter aquiaggeris</name>
    <dbReference type="NCBI Taxonomy" id="1735373"/>
    <lineage>
        <taxon>Bacteria</taxon>
        <taxon>Pseudomonadati</taxon>
        <taxon>Bacteroidota</taxon>
        <taxon>Flavobacteriia</taxon>
        <taxon>Flavobacteriales</taxon>
        <taxon>Flavobacteriaceae</taxon>
        <taxon>Gaetbulibacter</taxon>
    </lineage>
</organism>
<sequence length="255" mass="30315">MLIQFAIKLLEMGYVLKNKKPYFVHFYTSLRKLNPQQNDILKNQFSFFNKLSEKDKTFFEHRVASFIIDKDFIGRGVQITEEMKILVASTAVMLTFGFRDFYIGLIQKIVVYPEKFYSKTNNNYHKGEFNPKLKTLVISWADFKTGYEKPKDNINLGIHEFVHAIHLNSLNERDISSTIFTDTFEELTELLTKNQLLREELTQSHYLRNYAFTNQFEFLAVTIETFIETPQDFKLQFPEVYYKIRQMLNFDFAGY</sequence>
<dbReference type="InterPro" id="IPR042252">
    <property type="entry name" value="MtfA_N"/>
</dbReference>
<dbReference type="Pfam" id="PF06167">
    <property type="entry name" value="Peptidase_M90"/>
    <property type="match status" value="1"/>
</dbReference>
<proteinExistence type="predicted"/>
<dbReference type="PANTHER" id="PTHR30164">
    <property type="entry name" value="MTFA PEPTIDASE"/>
    <property type="match status" value="1"/>
</dbReference>
<dbReference type="Proteomes" id="UP001610104">
    <property type="component" value="Unassembled WGS sequence"/>
</dbReference>
<reference evidence="1 2" key="1">
    <citation type="submission" date="2024-02" db="EMBL/GenBank/DDBJ databases">
        <title>A Gaetbulibacter species isolated from tidal flats and genomic insights of their niches.</title>
        <authorList>
            <person name="Ye Y."/>
        </authorList>
    </citation>
    <scope>NUCLEOTIDE SEQUENCE [LARGE SCALE GENOMIC DNA]</scope>
    <source>
        <strain evidence="1 2">KEM-8</strain>
    </source>
</reference>
<dbReference type="Gene3D" id="1.10.472.150">
    <property type="entry name" value="Glucose-regulated metallo-peptidase M90, N-terminal domain"/>
    <property type="match status" value="1"/>
</dbReference>
<accession>A0ABW7MMD4</accession>
<comment type="caution">
    <text evidence="1">The sequence shown here is derived from an EMBL/GenBank/DDBJ whole genome shotgun (WGS) entry which is preliminary data.</text>
</comment>
<evidence type="ECO:0000313" key="1">
    <source>
        <dbReference type="EMBL" id="MFH6767944.1"/>
    </source>
</evidence>
<dbReference type="SUPFAM" id="SSF55486">
    <property type="entry name" value="Metalloproteases ('zincins'), catalytic domain"/>
    <property type="match status" value="1"/>
</dbReference>
<evidence type="ECO:0000313" key="2">
    <source>
        <dbReference type="Proteomes" id="UP001610104"/>
    </source>
</evidence>
<dbReference type="Gene3D" id="3.40.390.10">
    <property type="entry name" value="Collagenase (Catalytic Domain)"/>
    <property type="match status" value="1"/>
</dbReference>